<gene>
    <name evidence="3" type="ORF">Lysil_1712</name>
</gene>
<dbReference type="AlphaFoldDB" id="A0A2K1PXL8"/>
<feature type="compositionally biased region" description="Basic and acidic residues" evidence="1">
    <location>
        <begin position="87"/>
        <end position="115"/>
    </location>
</feature>
<keyword evidence="2" id="KW-0732">Signal</keyword>
<feature type="chain" id="PRO_5014345453" description="DUF3106 domain-containing protein" evidence="2">
    <location>
        <begin position="20"/>
        <end position="155"/>
    </location>
</feature>
<feature type="region of interest" description="Disordered" evidence="1">
    <location>
        <begin position="20"/>
        <end position="155"/>
    </location>
</feature>
<name>A0A2K1PXL8_9GAMM</name>
<dbReference type="Proteomes" id="UP000236220">
    <property type="component" value="Unassembled WGS sequence"/>
</dbReference>
<feature type="signal peptide" evidence="2">
    <location>
        <begin position="1"/>
        <end position="19"/>
    </location>
</feature>
<organism evidence="3 4">
    <name type="scientific">Solilutibacter silvestris</name>
    <dbReference type="NCBI Taxonomy" id="1645665"/>
    <lineage>
        <taxon>Bacteria</taxon>
        <taxon>Pseudomonadati</taxon>
        <taxon>Pseudomonadota</taxon>
        <taxon>Gammaproteobacteria</taxon>
        <taxon>Lysobacterales</taxon>
        <taxon>Lysobacteraceae</taxon>
        <taxon>Solilutibacter</taxon>
    </lineage>
</organism>
<dbReference type="InterPro" id="IPR021455">
    <property type="entry name" value="DUF3106"/>
</dbReference>
<evidence type="ECO:0000313" key="3">
    <source>
        <dbReference type="EMBL" id="PNS07536.1"/>
    </source>
</evidence>
<evidence type="ECO:0008006" key="5">
    <source>
        <dbReference type="Google" id="ProtNLM"/>
    </source>
</evidence>
<evidence type="ECO:0000256" key="2">
    <source>
        <dbReference type="SAM" id="SignalP"/>
    </source>
</evidence>
<protein>
    <recommendedName>
        <fullName evidence="5">DUF3106 domain-containing protein</fullName>
    </recommendedName>
</protein>
<evidence type="ECO:0000256" key="1">
    <source>
        <dbReference type="SAM" id="MobiDB-lite"/>
    </source>
</evidence>
<proteinExistence type="predicted"/>
<dbReference type="OrthoDB" id="5797406at2"/>
<dbReference type="RefSeq" id="WP_103075233.1">
    <property type="nucleotide sequence ID" value="NZ_NPZB01000002.1"/>
</dbReference>
<accession>A0A2K1PXL8</accession>
<sequence length="155" mass="17460">MRIAATLMMGLVLAAPAMAQQAAAPPPTTASYPEWEKLTPEQRQSLVGPVRSRWNDNPDMRDEMLKRAQHWQRMSPEQRQSAQRGMKRWENLTPEQRKAMHEQWKAMSPEQRKAWLDANGPKTPSNASSPAGPKAQSMSPPHMTAPKAPKPQGHH</sequence>
<reference evidence="3 4" key="1">
    <citation type="submission" date="2017-08" db="EMBL/GenBank/DDBJ databases">
        <title>Lysobacter sylvestris genome.</title>
        <authorList>
            <person name="Zhang D.-C."/>
            <person name="Albuquerque L."/>
            <person name="Franca L."/>
            <person name="Froufe H.J.C."/>
            <person name="Barroso C."/>
            <person name="Egas C."/>
            <person name="Da Costa M."/>
            <person name="Margesin R."/>
        </authorList>
    </citation>
    <scope>NUCLEOTIDE SEQUENCE [LARGE SCALE GENOMIC DNA]</scope>
    <source>
        <strain evidence="3 4">AM20-91</strain>
    </source>
</reference>
<dbReference type="Pfam" id="PF11304">
    <property type="entry name" value="DUF3106"/>
    <property type="match status" value="1"/>
</dbReference>
<evidence type="ECO:0000313" key="4">
    <source>
        <dbReference type="Proteomes" id="UP000236220"/>
    </source>
</evidence>
<comment type="caution">
    <text evidence="3">The sequence shown here is derived from an EMBL/GenBank/DDBJ whole genome shotgun (WGS) entry which is preliminary data.</text>
</comment>
<feature type="compositionally biased region" description="Basic and acidic residues" evidence="1">
    <location>
        <begin position="53"/>
        <end position="66"/>
    </location>
</feature>
<keyword evidence="4" id="KW-1185">Reference proteome</keyword>
<dbReference type="EMBL" id="NPZB01000002">
    <property type="protein sequence ID" value="PNS07536.1"/>
    <property type="molecule type" value="Genomic_DNA"/>
</dbReference>